<dbReference type="PROSITE" id="PS50077">
    <property type="entry name" value="HEAT_REPEAT"/>
    <property type="match status" value="1"/>
</dbReference>
<name>A0ABV9UAD1_9ACTN</name>
<evidence type="ECO:0000256" key="2">
    <source>
        <dbReference type="ARBA" id="ARBA00023134"/>
    </source>
</evidence>
<protein>
    <recommendedName>
        <fullName evidence="3">Translation elongation factor EFG/EF2 domain-containing protein</fullName>
    </recommendedName>
</protein>
<feature type="domain" description="Translation elongation factor EFG/EF2" evidence="3">
    <location>
        <begin position="14"/>
        <end position="125"/>
    </location>
</feature>
<dbReference type="EMBL" id="JBHSIT010000013">
    <property type="protein sequence ID" value="MFC4912776.1"/>
    <property type="molecule type" value="Genomic_DNA"/>
</dbReference>
<dbReference type="InterPro" id="IPR020568">
    <property type="entry name" value="Ribosomal_Su5_D2-typ_SF"/>
</dbReference>
<keyword evidence="5" id="KW-1185">Reference proteome</keyword>
<evidence type="ECO:0000259" key="3">
    <source>
        <dbReference type="SMART" id="SM00889"/>
    </source>
</evidence>
<accession>A0ABV9UAD1</accession>
<dbReference type="Gene3D" id="3.30.230.10">
    <property type="match status" value="1"/>
</dbReference>
<dbReference type="RefSeq" id="WP_378263034.1">
    <property type="nucleotide sequence ID" value="NZ_JBHSIT010000013.1"/>
</dbReference>
<keyword evidence="1" id="KW-0547">Nucleotide-binding</keyword>
<keyword evidence="2" id="KW-0342">GTP-binding</keyword>
<dbReference type="Proteomes" id="UP001595872">
    <property type="component" value="Unassembled WGS sequence"/>
</dbReference>
<proteinExistence type="predicted"/>
<reference evidence="5" key="1">
    <citation type="journal article" date="2019" name="Int. J. Syst. Evol. Microbiol.">
        <title>The Global Catalogue of Microorganisms (GCM) 10K type strain sequencing project: providing services to taxonomists for standard genome sequencing and annotation.</title>
        <authorList>
            <consortium name="The Broad Institute Genomics Platform"/>
            <consortium name="The Broad Institute Genome Sequencing Center for Infectious Disease"/>
            <person name="Wu L."/>
            <person name="Ma J."/>
        </authorList>
    </citation>
    <scope>NUCLEOTIDE SEQUENCE [LARGE SCALE GENOMIC DNA]</scope>
    <source>
        <strain evidence="5">KLKA75</strain>
    </source>
</reference>
<sequence>MLWRSVPMPDPLAAVAVPGVVALYSRQAGCPASYARLVLDFAPAEGYGFDSRVPDDGWCYDDSAETFVPVVRETVRESLEDLYGVGPVGVHVMLLDVREHPVDSSPHAFARAARKGVRLAVEAARKDVPEEPPPGLHAAFELDEPLPRGVRRALAKAEHDDPDLSDPKLLDVVARVCDRIDDADDAAWLLRRLLAHPRWCFQALSEAGSFRHDDFRRLARELRPDVTRLTRDPDERVAARAARTLEALRRA</sequence>
<comment type="caution">
    <text evidence="4">The sequence shown here is derived from an EMBL/GenBank/DDBJ whole genome shotgun (WGS) entry which is preliminary data.</text>
</comment>
<dbReference type="InterPro" id="IPR005517">
    <property type="entry name" value="Transl_elong_EFG/EF2_IV"/>
</dbReference>
<dbReference type="InterPro" id="IPR021133">
    <property type="entry name" value="HEAT_type_2"/>
</dbReference>
<gene>
    <name evidence="4" type="ORF">ACFPCY_36135</name>
</gene>
<organism evidence="4 5">
    <name type="scientific">Actinomadura gamaensis</name>
    <dbReference type="NCBI Taxonomy" id="1763541"/>
    <lineage>
        <taxon>Bacteria</taxon>
        <taxon>Bacillati</taxon>
        <taxon>Actinomycetota</taxon>
        <taxon>Actinomycetes</taxon>
        <taxon>Streptosporangiales</taxon>
        <taxon>Thermomonosporaceae</taxon>
        <taxon>Actinomadura</taxon>
    </lineage>
</organism>
<dbReference type="InterPro" id="IPR014721">
    <property type="entry name" value="Ribsml_uS5_D2-typ_fold_subgr"/>
</dbReference>
<evidence type="ECO:0000313" key="4">
    <source>
        <dbReference type="EMBL" id="MFC4912776.1"/>
    </source>
</evidence>
<dbReference type="SUPFAM" id="SSF54211">
    <property type="entry name" value="Ribosomal protein S5 domain 2-like"/>
    <property type="match status" value="1"/>
</dbReference>
<dbReference type="Pfam" id="PF03764">
    <property type="entry name" value="EFG_IV"/>
    <property type="match status" value="1"/>
</dbReference>
<evidence type="ECO:0000256" key="1">
    <source>
        <dbReference type="ARBA" id="ARBA00022741"/>
    </source>
</evidence>
<dbReference type="SMART" id="SM00889">
    <property type="entry name" value="EFG_IV"/>
    <property type="match status" value="1"/>
</dbReference>
<evidence type="ECO:0000313" key="5">
    <source>
        <dbReference type="Proteomes" id="UP001595872"/>
    </source>
</evidence>